<dbReference type="EMBL" id="SSWH01000031">
    <property type="protein sequence ID" value="THJ64458.1"/>
    <property type="molecule type" value="Genomic_DNA"/>
</dbReference>
<dbReference type="OrthoDB" id="9179688at2"/>
<reference evidence="1 2" key="1">
    <citation type="submission" date="2019-04" db="EMBL/GenBank/DDBJ databases">
        <authorList>
            <person name="Liu Q."/>
            <person name="Xin Y.-H."/>
        </authorList>
    </citation>
    <scope>NUCLEOTIDE SEQUENCE [LARGE SCALE GENOMIC DNA]</scope>
    <source>
        <strain evidence="1 2">AM23</strain>
    </source>
</reference>
<sequence length="402" mass="44241">MPSNLPALRDLHFGLLDAGEEAMDEPLLLTNGYYDYNNAAYNAMQGHIWLIIGPKGSGKSAVLEHIRLSWQDRCDRFFSYWNLSAFPITDVTTISSGQSSGGSRAQASWEFLLWLRIAESLSTDHGITSKNSFPVMIKALKERGFIKGDWLSKVTRWTGGTLKIDAKVLGLESNFEHVMITPLEMSSYIKSQILDVTTDSRHIVSIDGLDSFFFEASDEWSSLSGLMQAISSVNKALTSVGLPINIVTAVRSDILDVLPGPEINKLKNHSVYLDWHKNGIGAKNELWNLVSRKASASKPEIKNIVNQYLGKPFAKGPHSDMSEYLLDNTRLLPRDLVAMLVELQKAFKRPGEVPQANAITAVQKYCSEYFVGEIFDNLAGVLRLIVIESAGGVAGVGASVTG</sequence>
<keyword evidence="2" id="KW-1185">Reference proteome</keyword>
<comment type="caution">
    <text evidence="1">The sequence shown here is derived from an EMBL/GenBank/DDBJ whole genome shotgun (WGS) entry which is preliminary data.</text>
</comment>
<dbReference type="RefSeq" id="WP_136455832.1">
    <property type="nucleotide sequence ID" value="NZ_SSWH01000031.1"/>
</dbReference>
<dbReference type="NCBIfam" id="NF047389">
    <property type="entry name" value="ATPase_Sll1717"/>
    <property type="match status" value="1"/>
</dbReference>
<evidence type="ECO:0000313" key="1">
    <source>
        <dbReference type="EMBL" id="THJ64458.1"/>
    </source>
</evidence>
<dbReference type="AlphaFoldDB" id="A0A4S5DZL6"/>
<protein>
    <submittedName>
        <fullName evidence="1">Uncharacterized protein</fullName>
    </submittedName>
</protein>
<gene>
    <name evidence="1" type="ORF">E8P82_14875</name>
</gene>
<accession>A0A4S5DZL6</accession>
<evidence type="ECO:0000313" key="2">
    <source>
        <dbReference type="Proteomes" id="UP000305233"/>
    </source>
</evidence>
<dbReference type="InterPro" id="IPR059206">
    <property type="entry name" value="Sll1717-like"/>
</dbReference>
<proteinExistence type="predicted"/>
<name>A0A4S5DZL6_9MICC</name>
<dbReference type="Proteomes" id="UP000305233">
    <property type="component" value="Unassembled WGS sequence"/>
</dbReference>
<organism evidence="1 2">
    <name type="scientific">Arthrobacter echini</name>
    <dbReference type="NCBI Taxonomy" id="1529066"/>
    <lineage>
        <taxon>Bacteria</taxon>
        <taxon>Bacillati</taxon>
        <taxon>Actinomycetota</taxon>
        <taxon>Actinomycetes</taxon>
        <taxon>Micrococcales</taxon>
        <taxon>Micrococcaceae</taxon>
        <taxon>Arthrobacter</taxon>
    </lineage>
</organism>